<evidence type="ECO:0000256" key="1">
    <source>
        <dbReference type="SAM" id="SignalP"/>
    </source>
</evidence>
<dbReference type="EMBL" id="CP104694">
    <property type="protein sequence ID" value="UXI67746.1"/>
    <property type="molecule type" value="Genomic_DNA"/>
</dbReference>
<keyword evidence="3" id="KW-1185">Reference proteome</keyword>
<accession>A0ABY6BCH7</accession>
<reference evidence="2" key="1">
    <citation type="submission" date="2022-09" db="EMBL/GenBank/DDBJ databases">
        <title>Tahibacter sp. nov., isolated from a fresh water.</title>
        <authorList>
            <person name="Baek J.H."/>
            <person name="Lee J.K."/>
            <person name="Kim J.M."/>
            <person name="Jeon C.O."/>
        </authorList>
    </citation>
    <scope>NUCLEOTIDE SEQUENCE</scope>
    <source>
        <strain evidence="2">W38</strain>
    </source>
</reference>
<sequence>MISRILSSALTLAMMAIGTAQAGNVDYRVWYFDDDGFHQEGDISYGPGPALVRPSWACGRRVGSPDYYRWVDGYGNTMSSANLSQDVHVWLPGKGCPYNALTIKYRDGSQTFAHQPGASYMEISTSSGGGWIDAQGKIPACNCLPNFPIKVSANWKLVPSISSSLKADLADPRRQTRVLAALRDLQYRMDELGTSLGERIAQRRRSPLGDREQSVQSVENAATDALALAAREASLCTDAAGSRQYTLAYAACGRAEAAVAVADRLAEEVQSVIAPQPGE</sequence>
<evidence type="ECO:0000313" key="3">
    <source>
        <dbReference type="Proteomes" id="UP001064632"/>
    </source>
</evidence>
<evidence type="ECO:0000313" key="2">
    <source>
        <dbReference type="EMBL" id="UXI67746.1"/>
    </source>
</evidence>
<dbReference type="Proteomes" id="UP001064632">
    <property type="component" value="Chromosome"/>
</dbReference>
<feature type="chain" id="PRO_5047509049" evidence="1">
    <location>
        <begin position="23"/>
        <end position="279"/>
    </location>
</feature>
<feature type="signal peptide" evidence="1">
    <location>
        <begin position="1"/>
        <end position="22"/>
    </location>
</feature>
<gene>
    <name evidence="2" type="ORF">N4264_23930</name>
</gene>
<proteinExistence type="predicted"/>
<keyword evidence="1" id="KW-0732">Signal</keyword>
<dbReference type="RefSeq" id="WP_261694716.1">
    <property type="nucleotide sequence ID" value="NZ_CP104694.1"/>
</dbReference>
<protein>
    <submittedName>
        <fullName evidence="2">Uncharacterized protein</fullName>
    </submittedName>
</protein>
<organism evidence="2 3">
    <name type="scientific">Tahibacter amnicola</name>
    <dbReference type="NCBI Taxonomy" id="2976241"/>
    <lineage>
        <taxon>Bacteria</taxon>
        <taxon>Pseudomonadati</taxon>
        <taxon>Pseudomonadota</taxon>
        <taxon>Gammaproteobacteria</taxon>
        <taxon>Lysobacterales</taxon>
        <taxon>Rhodanobacteraceae</taxon>
        <taxon>Tahibacter</taxon>
    </lineage>
</organism>
<name>A0ABY6BCH7_9GAMM</name>